<dbReference type="GO" id="GO:0016616">
    <property type="term" value="F:oxidoreductase activity, acting on the CH-OH group of donors, NAD or NADP as acceptor"/>
    <property type="evidence" value="ECO:0007669"/>
    <property type="project" value="TreeGrafter"/>
</dbReference>
<name>A0A3M7MEN3_9PLEO</name>
<dbReference type="PANTHER" id="PTHR45458:SF1">
    <property type="entry name" value="SHORT CHAIN DEHYDROGENASE"/>
    <property type="match status" value="1"/>
</dbReference>
<dbReference type="PRINTS" id="PR00081">
    <property type="entry name" value="GDHRDH"/>
</dbReference>
<sequence>MNNNNNNSAAILISGASSGLGLAFLQHYASLPSHPTIIALDTQPLPPQPYSNILFHQVDITSSDAIQALAQTYTSTSTPIKLLLHCAGVRGLVPSHVALEKEKPPSLQKNVAATESLQAMTHSTMMQTFEINTWGTFNLLRAFLPCLLLLPSSSSSFDMMPKVIILSSRMGSISANTTGGAYAYRASKAALNAVVTSFAHDVPQVQFLMLHPGRVETGLVEWMKEEGAIGVEESVGDCLGVVEGLMDGWRRDEKDGRKVSGRFVDRFGVDIAW</sequence>
<proteinExistence type="predicted"/>
<accession>A0A3M7MEN3</accession>
<dbReference type="Pfam" id="PF00106">
    <property type="entry name" value="adh_short"/>
    <property type="match status" value="1"/>
</dbReference>
<dbReference type="InterPro" id="IPR002347">
    <property type="entry name" value="SDR_fam"/>
</dbReference>
<dbReference type="InterPro" id="IPR052184">
    <property type="entry name" value="SDR_enzymes"/>
</dbReference>
<protein>
    <submittedName>
        <fullName evidence="1">Aflatoxin biosynthesis ketoreductase nor-1</fullName>
    </submittedName>
</protein>
<gene>
    <name evidence="1" type="ORF">GMOD_00009736</name>
</gene>
<dbReference type="AlphaFoldDB" id="A0A3M7MEN3"/>
<evidence type="ECO:0000313" key="1">
    <source>
        <dbReference type="EMBL" id="RMZ72951.1"/>
    </source>
</evidence>
<dbReference type="Gene3D" id="3.40.50.720">
    <property type="entry name" value="NAD(P)-binding Rossmann-like Domain"/>
    <property type="match status" value="1"/>
</dbReference>
<organism evidence="1 2">
    <name type="scientific">Pyrenophora seminiperda CCB06</name>
    <dbReference type="NCBI Taxonomy" id="1302712"/>
    <lineage>
        <taxon>Eukaryota</taxon>
        <taxon>Fungi</taxon>
        <taxon>Dikarya</taxon>
        <taxon>Ascomycota</taxon>
        <taxon>Pezizomycotina</taxon>
        <taxon>Dothideomycetes</taxon>
        <taxon>Pleosporomycetidae</taxon>
        <taxon>Pleosporales</taxon>
        <taxon>Pleosporineae</taxon>
        <taxon>Pleosporaceae</taxon>
        <taxon>Pyrenophora</taxon>
    </lineage>
</organism>
<dbReference type="PANTHER" id="PTHR45458">
    <property type="entry name" value="SHORT-CHAIN DEHYDROGENASE/REDUCTASE SDR"/>
    <property type="match status" value="1"/>
</dbReference>
<reference evidence="1 2" key="1">
    <citation type="journal article" date="2014" name="PLoS ONE">
        <title>De novo Genome Assembly of the Fungal Plant Pathogen Pyrenophora semeniperda.</title>
        <authorList>
            <person name="Soliai M.M."/>
            <person name="Meyer S.E."/>
            <person name="Udall J.A."/>
            <person name="Elzinga D.E."/>
            <person name="Hermansen R.A."/>
            <person name="Bodily P.M."/>
            <person name="Hart A.A."/>
            <person name="Coleman C.E."/>
        </authorList>
    </citation>
    <scope>NUCLEOTIDE SEQUENCE [LARGE SCALE GENOMIC DNA]</scope>
    <source>
        <strain evidence="1 2">CCB06</strain>
        <tissue evidence="1">Mycelium</tissue>
    </source>
</reference>
<keyword evidence="2" id="KW-1185">Reference proteome</keyword>
<dbReference type="EMBL" id="KE747836">
    <property type="protein sequence ID" value="RMZ72951.1"/>
    <property type="molecule type" value="Genomic_DNA"/>
</dbReference>
<dbReference type="SUPFAM" id="SSF51735">
    <property type="entry name" value="NAD(P)-binding Rossmann-fold domains"/>
    <property type="match status" value="1"/>
</dbReference>
<dbReference type="OrthoDB" id="5296at2759"/>
<dbReference type="InterPro" id="IPR036291">
    <property type="entry name" value="NAD(P)-bd_dom_sf"/>
</dbReference>
<evidence type="ECO:0000313" key="2">
    <source>
        <dbReference type="Proteomes" id="UP000265663"/>
    </source>
</evidence>
<dbReference type="Proteomes" id="UP000265663">
    <property type="component" value="Unassembled WGS sequence"/>
</dbReference>